<dbReference type="Proteomes" id="UP000247609">
    <property type="component" value="Unassembled WGS sequence"/>
</dbReference>
<accession>A0A318QEZ4</accession>
<reference evidence="2 3" key="1">
    <citation type="submission" date="2017-07" db="EMBL/GenBank/DDBJ databases">
        <title>A draft genome sequence of Komagataeibacter sp. T5K1.</title>
        <authorList>
            <person name="Skraban J."/>
            <person name="Cleenwerck I."/>
            <person name="Vandamme P."/>
            <person name="Trcek J."/>
        </authorList>
    </citation>
    <scope>NUCLEOTIDE SEQUENCE [LARGE SCALE GENOMIC DNA]</scope>
    <source>
        <strain evidence="2 3">T5K1</strain>
    </source>
</reference>
<evidence type="ECO:0000313" key="3">
    <source>
        <dbReference type="Proteomes" id="UP000247609"/>
    </source>
</evidence>
<name>A0A318QEZ4_9PROT</name>
<gene>
    <name evidence="2" type="ORF">CFR71_02000</name>
</gene>
<sequence length="65" mass="7506">MLNFQEQQVMKDASEQKNPDIHEGRHRGQFPMRKAARAGQPPELTPSPCVTFPVDDEEPFLHDEF</sequence>
<evidence type="ECO:0000256" key="1">
    <source>
        <dbReference type="SAM" id="MobiDB-lite"/>
    </source>
</evidence>
<comment type="caution">
    <text evidence="2">The sequence shown here is derived from an EMBL/GenBank/DDBJ whole genome shotgun (WGS) entry which is preliminary data.</text>
</comment>
<feature type="region of interest" description="Disordered" evidence="1">
    <location>
        <begin position="1"/>
        <end position="65"/>
    </location>
</feature>
<dbReference type="EMBL" id="NOXG01000001">
    <property type="protein sequence ID" value="PYD77120.1"/>
    <property type="molecule type" value="Genomic_DNA"/>
</dbReference>
<feature type="compositionally biased region" description="Basic and acidic residues" evidence="1">
    <location>
        <begin position="12"/>
        <end position="23"/>
    </location>
</feature>
<evidence type="ECO:0000313" key="2">
    <source>
        <dbReference type="EMBL" id="PYD77120.1"/>
    </source>
</evidence>
<proteinExistence type="predicted"/>
<organism evidence="2 3">
    <name type="scientific">Novacetimonas pomaceti</name>
    <dbReference type="NCBI Taxonomy" id="2021998"/>
    <lineage>
        <taxon>Bacteria</taxon>
        <taxon>Pseudomonadati</taxon>
        <taxon>Pseudomonadota</taxon>
        <taxon>Alphaproteobacteria</taxon>
        <taxon>Acetobacterales</taxon>
        <taxon>Acetobacteraceae</taxon>
        <taxon>Novacetimonas</taxon>
    </lineage>
</organism>
<protein>
    <submittedName>
        <fullName evidence="2">Uncharacterized protein</fullName>
    </submittedName>
</protein>
<dbReference type="AlphaFoldDB" id="A0A318QEZ4"/>